<dbReference type="OrthoDB" id="10116911at2759"/>
<reference evidence="2" key="1">
    <citation type="submission" date="2021-02" db="EMBL/GenBank/DDBJ databases">
        <authorList>
            <person name="Nowell W R."/>
        </authorList>
    </citation>
    <scope>NUCLEOTIDE SEQUENCE</scope>
</reference>
<dbReference type="EMBL" id="CAJNOI010000219">
    <property type="protein sequence ID" value="CAF1191464.1"/>
    <property type="molecule type" value="Genomic_DNA"/>
</dbReference>
<name>A0A815PY72_9BILA</name>
<evidence type="ECO:0000313" key="4">
    <source>
        <dbReference type="Proteomes" id="UP000663832"/>
    </source>
</evidence>
<gene>
    <name evidence="1" type="ORF">BJG266_LOCUS26358</name>
    <name evidence="2" type="ORF">QVE165_LOCUS40551</name>
    <name evidence="3" type="ORF">QVE165_LOCUS48601</name>
</gene>
<evidence type="ECO:0000313" key="1">
    <source>
        <dbReference type="EMBL" id="CAF1191464.1"/>
    </source>
</evidence>
<comment type="caution">
    <text evidence="2">The sequence shown here is derived from an EMBL/GenBank/DDBJ whole genome shotgun (WGS) entry which is preliminary data.</text>
</comment>
<keyword evidence="4" id="KW-1185">Reference proteome</keyword>
<dbReference type="AlphaFoldDB" id="A0A815PY72"/>
<proteinExistence type="predicted"/>
<accession>A0A815PY72</accession>
<evidence type="ECO:0000313" key="2">
    <source>
        <dbReference type="EMBL" id="CAF1455080.1"/>
    </source>
</evidence>
<dbReference type="EMBL" id="CAJNOM010000469">
    <property type="protein sequence ID" value="CAF1455080.1"/>
    <property type="molecule type" value="Genomic_DNA"/>
</dbReference>
<protein>
    <submittedName>
        <fullName evidence="2">Uncharacterized protein</fullName>
    </submittedName>
</protein>
<evidence type="ECO:0000313" key="3">
    <source>
        <dbReference type="EMBL" id="CAF1568778.1"/>
    </source>
</evidence>
<sequence>MITFLKRQSEQHRQALLIQSERHRDIYFNECKLYEDIYHSIQIASTSDQYARQLFEYKTYNEQINLLYDQLNQDTRTRYIKQHDQLEKTFK</sequence>
<dbReference type="EMBL" id="CAJNOM010000828">
    <property type="protein sequence ID" value="CAF1568778.1"/>
    <property type="molecule type" value="Genomic_DNA"/>
</dbReference>
<dbReference type="Proteomes" id="UP000663877">
    <property type="component" value="Unassembled WGS sequence"/>
</dbReference>
<organism evidence="2 4">
    <name type="scientific">Adineta steineri</name>
    <dbReference type="NCBI Taxonomy" id="433720"/>
    <lineage>
        <taxon>Eukaryota</taxon>
        <taxon>Metazoa</taxon>
        <taxon>Spiralia</taxon>
        <taxon>Gnathifera</taxon>
        <taxon>Rotifera</taxon>
        <taxon>Eurotatoria</taxon>
        <taxon>Bdelloidea</taxon>
        <taxon>Adinetida</taxon>
        <taxon>Adinetidae</taxon>
        <taxon>Adineta</taxon>
    </lineage>
</organism>
<dbReference type="Proteomes" id="UP000663832">
    <property type="component" value="Unassembled WGS sequence"/>
</dbReference>